<gene>
    <name evidence="2" type="ORF">SAMN02745746_00128</name>
</gene>
<protein>
    <submittedName>
        <fullName evidence="2">Uncharacterized protein</fullName>
    </submittedName>
</protein>
<accession>A0A1Y6BBY1</accession>
<organism evidence="2 3">
    <name type="scientific">Pseudogulbenkiania subflava DSM 22618</name>
    <dbReference type="NCBI Taxonomy" id="1123014"/>
    <lineage>
        <taxon>Bacteria</taxon>
        <taxon>Pseudomonadati</taxon>
        <taxon>Pseudomonadota</taxon>
        <taxon>Betaproteobacteria</taxon>
        <taxon>Neisseriales</taxon>
        <taxon>Chromobacteriaceae</taxon>
        <taxon>Pseudogulbenkiania</taxon>
    </lineage>
</organism>
<evidence type="ECO:0000256" key="1">
    <source>
        <dbReference type="SAM" id="MobiDB-lite"/>
    </source>
</evidence>
<dbReference type="AlphaFoldDB" id="A0A1Y6BBY1"/>
<name>A0A1Y6BBY1_9NEIS</name>
<dbReference type="Proteomes" id="UP000192920">
    <property type="component" value="Unassembled WGS sequence"/>
</dbReference>
<evidence type="ECO:0000313" key="2">
    <source>
        <dbReference type="EMBL" id="SME93021.1"/>
    </source>
</evidence>
<proteinExistence type="predicted"/>
<sequence length="202" mass="20953">MTKNAPRRCVGHCVVGRSPVQANRQALCAAASNRRSVGTSASAPRCAPSTRHLARCGTPRSAMARTHSGKCRWMVVHAVPTASTRPWSSWIRPGAMPPIKKTIHGCAICSGTYTTSTKPGAPQCRLTTTRGNKGSAPQPLPETAAAPAPCPGNVSISSKSLMVPTEISSTGPSPALATLCGRCASKCKESPVASRYSCPSTT</sequence>
<reference evidence="3" key="1">
    <citation type="submission" date="2017-04" db="EMBL/GenBank/DDBJ databases">
        <authorList>
            <person name="Varghese N."/>
            <person name="Submissions S."/>
        </authorList>
    </citation>
    <scope>NUCLEOTIDE SEQUENCE [LARGE SCALE GENOMIC DNA]</scope>
    <source>
        <strain evidence="3">DSM 22618</strain>
    </source>
</reference>
<keyword evidence="3" id="KW-1185">Reference proteome</keyword>
<evidence type="ECO:0000313" key="3">
    <source>
        <dbReference type="Proteomes" id="UP000192920"/>
    </source>
</evidence>
<dbReference type="EMBL" id="FXAG01000001">
    <property type="protein sequence ID" value="SME93021.1"/>
    <property type="molecule type" value="Genomic_DNA"/>
</dbReference>
<feature type="region of interest" description="Disordered" evidence="1">
    <location>
        <begin position="128"/>
        <end position="149"/>
    </location>
</feature>